<evidence type="ECO:0000256" key="2">
    <source>
        <dbReference type="ARBA" id="ARBA00022679"/>
    </source>
</evidence>
<dbReference type="InterPro" id="IPR002213">
    <property type="entry name" value="UDP_glucos_trans"/>
</dbReference>
<dbReference type="Pfam" id="PF00201">
    <property type="entry name" value="UDPGT"/>
    <property type="match status" value="1"/>
</dbReference>
<sequence length="223" mass="24989">MNTFDDLESYVVQSFMSDNKTPTVYPVGPILNQNNQTFDDYYDEVKKWLDDQPENSVLYLCFGTMGSFDETQVMPEGFLERITGIGKVIGWAPQVAVLAHPAVGGFVSHCGWNSILESVWFGVPIATFPLYAEQQLNAFYLVKEIGVAEMIRLDYNIDFSGKRVSEIVGAEEIEAAIRRLMAEKGVRGKVKEMQKKARAALEEGGSSYKAHNLFIEDVIRNVA</sequence>
<dbReference type="AlphaFoldDB" id="A0AAD4PFI4"/>
<dbReference type="GO" id="GO:0035251">
    <property type="term" value="F:UDP-glucosyltransferase activity"/>
    <property type="evidence" value="ECO:0007669"/>
    <property type="project" value="InterPro"/>
</dbReference>
<dbReference type="FunFam" id="3.40.50.2000:FF:000056">
    <property type="entry name" value="Glycosyltransferase"/>
    <property type="match status" value="1"/>
</dbReference>
<dbReference type="Proteomes" id="UP001190926">
    <property type="component" value="Unassembled WGS sequence"/>
</dbReference>
<dbReference type="SUPFAM" id="SSF53756">
    <property type="entry name" value="UDP-Glycosyltransferase/glycogen phosphorylase"/>
    <property type="match status" value="1"/>
</dbReference>
<dbReference type="InterPro" id="IPR035595">
    <property type="entry name" value="UDP_glycos_trans_CS"/>
</dbReference>
<reference evidence="4 5" key="1">
    <citation type="journal article" date="2021" name="Nat. Commun.">
        <title>Incipient diploidization of the medicinal plant Perilla within 10,000 years.</title>
        <authorList>
            <person name="Zhang Y."/>
            <person name="Shen Q."/>
            <person name="Leng L."/>
            <person name="Zhang D."/>
            <person name="Chen S."/>
            <person name="Shi Y."/>
            <person name="Ning Z."/>
            <person name="Chen S."/>
        </authorList>
    </citation>
    <scope>NUCLEOTIDE SEQUENCE [LARGE SCALE GENOMIC DNA]</scope>
    <source>
        <strain evidence="5">cv. PC099</strain>
    </source>
</reference>
<name>A0AAD4PFI4_PERFH</name>
<dbReference type="PANTHER" id="PTHR48048">
    <property type="entry name" value="GLYCOSYLTRANSFERASE"/>
    <property type="match status" value="1"/>
</dbReference>
<gene>
    <name evidence="4" type="ORF">C2S53_009616</name>
</gene>
<dbReference type="PROSITE" id="PS00375">
    <property type="entry name" value="UDPGT"/>
    <property type="match status" value="1"/>
</dbReference>
<dbReference type="PANTHER" id="PTHR48048:SF45">
    <property type="entry name" value="GLYCOSYLTRANSFERASE"/>
    <property type="match status" value="1"/>
</dbReference>
<dbReference type="InterPro" id="IPR050481">
    <property type="entry name" value="UDP-glycosyltransf_plant"/>
</dbReference>
<dbReference type="EMBL" id="SDAM02000018">
    <property type="protein sequence ID" value="KAH6837356.1"/>
    <property type="molecule type" value="Genomic_DNA"/>
</dbReference>
<keyword evidence="2 3" id="KW-0808">Transferase</keyword>
<accession>A0AAD4PFI4</accession>
<dbReference type="CDD" id="cd03784">
    <property type="entry name" value="GT1_Gtf-like"/>
    <property type="match status" value="1"/>
</dbReference>
<keyword evidence="3" id="KW-0328">Glycosyltransferase</keyword>
<comment type="caution">
    <text evidence="4">The sequence shown here is derived from an EMBL/GenBank/DDBJ whole genome shotgun (WGS) entry which is preliminary data.</text>
</comment>
<keyword evidence="5" id="KW-1185">Reference proteome</keyword>
<evidence type="ECO:0000313" key="5">
    <source>
        <dbReference type="Proteomes" id="UP001190926"/>
    </source>
</evidence>
<comment type="similarity">
    <text evidence="1 3">Belongs to the UDP-glycosyltransferase family.</text>
</comment>
<evidence type="ECO:0000256" key="3">
    <source>
        <dbReference type="RuleBase" id="RU003718"/>
    </source>
</evidence>
<proteinExistence type="inferred from homology"/>
<organism evidence="4 5">
    <name type="scientific">Perilla frutescens var. hirtella</name>
    <name type="common">Perilla citriodora</name>
    <name type="synonym">Perilla setoyensis</name>
    <dbReference type="NCBI Taxonomy" id="608512"/>
    <lineage>
        <taxon>Eukaryota</taxon>
        <taxon>Viridiplantae</taxon>
        <taxon>Streptophyta</taxon>
        <taxon>Embryophyta</taxon>
        <taxon>Tracheophyta</taxon>
        <taxon>Spermatophyta</taxon>
        <taxon>Magnoliopsida</taxon>
        <taxon>eudicotyledons</taxon>
        <taxon>Gunneridae</taxon>
        <taxon>Pentapetalae</taxon>
        <taxon>asterids</taxon>
        <taxon>lamiids</taxon>
        <taxon>Lamiales</taxon>
        <taxon>Lamiaceae</taxon>
        <taxon>Nepetoideae</taxon>
        <taxon>Elsholtzieae</taxon>
        <taxon>Perilla</taxon>
    </lineage>
</organism>
<evidence type="ECO:0000256" key="1">
    <source>
        <dbReference type="ARBA" id="ARBA00009995"/>
    </source>
</evidence>
<dbReference type="Gene3D" id="3.40.50.2000">
    <property type="entry name" value="Glycogen Phosphorylase B"/>
    <property type="match status" value="3"/>
</dbReference>
<protein>
    <submittedName>
        <fullName evidence="4">Uncharacterized protein</fullName>
    </submittedName>
</protein>
<evidence type="ECO:0000313" key="4">
    <source>
        <dbReference type="EMBL" id="KAH6837356.1"/>
    </source>
</evidence>